<dbReference type="Gene3D" id="1.10.10.10">
    <property type="entry name" value="Winged helix-like DNA-binding domain superfamily/Winged helix DNA-binding domain"/>
    <property type="match status" value="1"/>
</dbReference>
<reference evidence="2" key="1">
    <citation type="submission" date="2018-05" db="EMBL/GenBank/DDBJ databases">
        <authorList>
            <person name="Lanie J.A."/>
            <person name="Ng W.-L."/>
            <person name="Kazmierczak K.M."/>
            <person name="Andrzejewski T.M."/>
            <person name="Davidsen T.M."/>
            <person name="Wayne K.J."/>
            <person name="Tettelin H."/>
            <person name="Glass J.I."/>
            <person name="Rusch D."/>
            <person name="Podicherti R."/>
            <person name="Tsui H.-C.T."/>
            <person name="Winkler M.E."/>
        </authorList>
    </citation>
    <scope>NUCLEOTIDE SEQUENCE</scope>
</reference>
<dbReference type="InterPro" id="IPR036388">
    <property type="entry name" value="WH-like_DNA-bd_sf"/>
</dbReference>
<feature type="domain" description="DprA winged helix" evidence="1">
    <location>
        <begin position="47"/>
        <end position="90"/>
    </location>
</feature>
<dbReference type="Pfam" id="PF17782">
    <property type="entry name" value="WHD_DprA"/>
    <property type="match status" value="1"/>
</dbReference>
<dbReference type="EMBL" id="UINC01023941">
    <property type="protein sequence ID" value="SVA96619.1"/>
    <property type="molecule type" value="Genomic_DNA"/>
</dbReference>
<proteinExistence type="predicted"/>
<evidence type="ECO:0000313" key="2">
    <source>
        <dbReference type="EMBL" id="SVA96619.1"/>
    </source>
</evidence>
<accession>A0A382A5G6</accession>
<organism evidence="2">
    <name type="scientific">marine metagenome</name>
    <dbReference type="NCBI Taxonomy" id="408172"/>
    <lineage>
        <taxon>unclassified sequences</taxon>
        <taxon>metagenomes</taxon>
        <taxon>ecological metagenomes</taxon>
    </lineage>
</organism>
<gene>
    <name evidence="2" type="ORF">METZ01_LOCUS149473</name>
</gene>
<name>A0A382A5G6_9ZZZZ</name>
<evidence type="ECO:0000259" key="1">
    <source>
        <dbReference type="Pfam" id="PF17782"/>
    </source>
</evidence>
<dbReference type="InterPro" id="IPR041614">
    <property type="entry name" value="DprA_WH"/>
</dbReference>
<protein>
    <recommendedName>
        <fullName evidence="1">DprA winged helix domain-containing protein</fullName>
    </recommendedName>
</protein>
<dbReference type="AlphaFoldDB" id="A0A382A5G6"/>
<sequence>MIHMLYFERERNWWRLPQIFSKNSELQCYDLVKKPTRSDFSTTQPQLEYIDYVPTPIDHIVKRSQLTATTVCSMLIRLAMQGQVQCGPGGYLCAPEPLQQRPA</sequence>